<dbReference type="Pfam" id="PF00096">
    <property type="entry name" value="zf-C2H2"/>
    <property type="match status" value="6"/>
</dbReference>
<evidence type="ECO:0000256" key="8">
    <source>
        <dbReference type="ARBA" id="ARBA00023163"/>
    </source>
</evidence>
<dbReference type="PROSITE" id="PS50157">
    <property type="entry name" value="ZINC_FINGER_C2H2_2"/>
    <property type="match status" value="11"/>
</dbReference>
<keyword evidence="7" id="KW-0238">DNA-binding</keyword>
<comment type="subcellular location">
    <subcellularLocation>
        <location evidence="1">Nucleus</location>
    </subcellularLocation>
</comment>
<keyword evidence="3" id="KW-0677">Repeat</keyword>
<keyword evidence="4 10" id="KW-0863">Zinc-finger</keyword>
<dbReference type="AlphaFoldDB" id="A0A182RMG6"/>
<dbReference type="GO" id="GO:0003677">
    <property type="term" value="F:DNA binding"/>
    <property type="evidence" value="ECO:0007669"/>
    <property type="project" value="UniProtKB-KW"/>
</dbReference>
<dbReference type="EnsemblMetazoa" id="AFUN007438-RA">
    <property type="protein sequence ID" value="AFUN007438-PA"/>
    <property type="gene ID" value="AFUN007438"/>
</dbReference>
<dbReference type="FunFam" id="3.30.160.60:FF:000255">
    <property type="entry name" value="Zinc finger and AT-hook domain containing"/>
    <property type="match status" value="1"/>
</dbReference>
<dbReference type="SMART" id="SM00355">
    <property type="entry name" value="ZnF_C2H2"/>
    <property type="match status" value="11"/>
</dbReference>
<feature type="compositionally biased region" description="Basic residues" evidence="11">
    <location>
        <begin position="581"/>
        <end position="591"/>
    </location>
</feature>
<keyword evidence="5" id="KW-0862">Zinc</keyword>
<feature type="domain" description="C2H2-type" evidence="12">
    <location>
        <begin position="363"/>
        <end position="390"/>
    </location>
</feature>
<dbReference type="Gene3D" id="3.30.160.60">
    <property type="entry name" value="Classic Zinc Finger"/>
    <property type="match status" value="8"/>
</dbReference>
<dbReference type="FunFam" id="3.30.160.60:FF:001668">
    <property type="entry name" value="transcriptional repressor CTCF"/>
    <property type="match status" value="1"/>
</dbReference>
<dbReference type="STRING" id="62324.A0A182RMG6"/>
<dbReference type="SUPFAM" id="SSF57667">
    <property type="entry name" value="beta-beta-alpha zinc fingers"/>
    <property type="match status" value="6"/>
</dbReference>
<keyword evidence="8" id="KW-0804">Transcription</keyword>
<evidence type="ECO:0000259" key="12">
    <source>
        <dbReference type="PROSITE" id="PS50157"/>
    </source>
</evidence>
<evidence type="ECO:0000256" key="11">
    <source>
        <dbReference type="SAM" id="MobiDB-lite"/>
    </source>
</evidence>
<sequence length="737" mass="84231">MSAKRIKQESNTKKKVSQEPMQVLLKEAKQEKLDIDEMELMTAGLEDDDEGGCYFVDQKGNYYFQASEDAELRAVENGPTEFEALNGEQGKTEEEVSYVLIMNDGDNKSTIVVNNTDETSLEDGKDNEIYDFEDPDYIVPDQETGKKTSTRGKRGVPTTGSMYMCNYCNYTSNKLFLLSRHLKTHSDDRPHKCVVCERGFKTLASLQNHVNTHTGTKPHRCKHCDNCFTTSGELIRHIRYRHTHERPHKCTECDYASVELSKLKRHIRTHTGEKPFQCPHCTYASPDKFKLTRHMRIHTGEKPYSCDVCFARFTQSNSLKAHKMIHQVGNKPVFQCKLCPTTCGRKTDLRIHVQNLHTADKPIKCKRCDNTFPDRYSYKIHAKTHEGEKCYRCDYCPYASISMRHLESHLLLHTDQKPYKCDQCAQTFRQKQLLKRHINYYHNPDYVAPTPKAKTHCCPSCKRSFRHKGNLIRHMALHDPDSTMSKLEALREGRQKKVQITFEDEMYKGEEDYEGEEDEDEEEEDDEEDEEEEDEEEEEEESVNPLQTSDVVTVEDEDGQYVVLEVIQLQNKDSKSADKTQKKRTASKRKAPATVLPQTSSKPTTSAAATSAVATSTRVTRSVKEPAELIAQPDPTLDMDGINLVLVEGGEVSEGVEGAHEIVIEQDSADSGDEFLLSTEDLQDTEMLMSSLQNAKRSRYDVTISQEELEKNMSNCFGFDDEDDEDLDTKATITLLN</sequence>
<dbReference type="VEuPathDB" id="VectorBase:AFUN2_005061"/>
<dbReference type="FunFam" id="3.30.160.60:FF:000420">
    <property type="entry name" value="Putative transcriptional repressor ctcf"/>
    <property type="match status" value="1"/>
</dbReference>
<feature type="region of interest" description="Disordered" evidence="11">
    <location>
        <begin position="572"/>
        <end position="619"/>
    </location>
</feature>
<feature type="domain" description="C2H2-type" evidence="12">
    <location>
        <begin position="219"/>
        <end position="247"/>
    </location>
</feature>
<feature type="domain" description="C2H2-type" evidence="12">
    <location>
        <begin position="304"/>
        <end position="332"/>
    </location>
</feature>
<feature type="domain" description="C2H2-type" evidence="12">
    <location>
        <begin position="419"/>
        <end position="447"/>
    </location>
</feature>
<evidence type="ECO:0000313" key="13">
    <source>
        <dbReference type="EnsemblMetazoa" id="AFUN007438-PA"/>
    </source>
</evidence>
<feature type="domain" description="C2H2-type" evidence="12">
    <location>
        <begin position="191"/>
        <end position="218"/>
    </location>
</feature>
<dbReference type="InterPro" id="IPR016024">
    <property type="entry name" value="ARM-type_fold"/>
</dbReference>
<evidence type="ECO:0000256" key="10">
    <source>
        <dbReference type="PROSITE-ProRule" id="PRU00042"/>
    </source>
</evidence>
<feature type="compositionally biased region" description="Low complexity" evidence="11">
    <location>
        <begin position="599"/>
        <end position="619"/>
    </location>
</feature>
<dbReference type="PANTHER" id="PTHR16515:SF66">
    <property type="entry name" value="C2H2-TYPE DOMAIN-CONTAINING PROTEIN"/>
    <property type="match status" value="1"/>
</dbReference>
<evidence type="ECO:0000256" key="3">
    <source>
        <dbReference type="ARBA" id="ARBA00022737"/>
    </source>
</evidence>
<dbReference type="InterPro" id="IPR056438">
    <property type="entry name" value="Znf-C2H2_CTCF"/>
</dbReference>
<keyword evidence="6" id="KW-0805">Transcription regulation</keyword>
<feature type="region of interest" description="Disordered" evidence="11">
    <location>
        <begin position="498"/>
        <end position="555"/>
    </location>
</feature>
<organism evidence="13">
    <name type="scientific">Anopheles funestus</name>
    <name type="common">African malaria mosquito</name>
    <dbReference type="NCBI Taxonomy" id="62324"/>
    <lineage>
        <taxon>Eukaryota</taxon>
        <taxon>Metazoa</taxon>
        <taxon>Ecdysozoa</taxon>
        <taxon>Arthropoda</taxon>
        <taxon>Hexapoda</taxon>
        <taxon>Insecta</taxon>
        <taxon>Pterygota</taxon>
        <taxon>Neoptera</taxon>
        <taxon>Endopterygota</taxon>
        <taxon>Diptera</taxon>
        <taxon>Nematocera</taxon>
        <taxon>Culicoidea</taxon>
        <taxon>Culicidae</taxon>
        <taxon>Anophelinae</taxon>
        <taxon>Anopheles</taxon>
    </lineage>
</organism>
<dbReference type="InterPro" id="IPR036236">
    <property type="entry name" value="Znf_C2H2_sf"/>
</dbReference>
<reference evidence="13" key="1">
    <citation type="submission" date="2020-05" db="UniProtKB">
        <authorList>
            <consortium name="EnsemblMetazoa"/>
        </authorList>
    </citation>
    <scope>IDENTIFICATION</scope>
    <source>
        <strain evidence="13">FUMOZ</strain>
    </source>
</reference>
<feature type="compositionally biased region" description="Acidic residues" evidence="11">
    <location>
        <begin position="511"/>
        <end position="542"/>
    </location>
</feature>
<dbReference type="FunFam" id="3.30.160.60:FF:002321">
    <property type="entry name" value="Putative transcriptional repressor ctcf"/>
    <property type="match status" value="1"/>
</dbReference>
<evidence type="ECO:0000256" key="2">
    <source>
        <dbReference type="ARBA" id="ARBA00022723"/>
    </source>
</evidence>
<feature type="domain" description="C2H2-type" evidence="12">
    <location>
        <begin position="334"/>
        <end position="362"/>
    </location>
</feature>
<dbReference type="PANTHER" id="PTHR16515">
    <property type="entry name" value="PR DOMAIN ZINC FINGER PROTEIN"/>
    <property type="match status" value="1"/>
</dbReference>
<feature type="domain" description="C2H2-type" evidence="12">
    <location>
        <begin position="248"/>
        <end position="275"/>
    </location>
</feature>
<dbReference type="InterPro" id="IPR013087">
    <property type="entry name" value="Znf_C2H2_type"/>
</dbReference>
<accession>A0A182RMG6</accession>
<dbReference type="GO" id="GO:0008270">
    <property type="term" value="F:zinc ion binding"/>
    <property type="evidence" value="ECO:0007669"/>
    <property type="project" value="UniProtKB-KW"/>
</dbReference>
<feature type="region of interest" description="Disordered" evidence="11">
    <location>
        <begin position="1"/>
        <end position="20"/>
    </location>
</feature>
<evidence type="ECO:0000256" key="5">
    <source>
        <dbReference type="ARBA" id="ARBA00022833"/>
    </source>
</evidence>
<dbReference type="GO" id="GO:0010468">
    <property type="term" value="P:regulation of gene expression"/>
    <property type="evidence" value="ECO:0007669"/>
    <property type="project" value="TreeGrafter"/>
</dbReference>
<dbReference type="GO" id="GO:0005634">
    <property type="term" value="C:nucleus"/>
    <property type="evidence" value="ECO:0007669"/>
    <property type="project" value="UniProtKB-SubCell"/>
</dbReference>
<name>A0A182RMG6_ANOFN</name>
<evidence type="ECO:0000256" key="1">
    <source>
        <dbReference type="ARBA" id="ARBA00004123"/>
    </source>
</evidence>
<protein>
    <recommendedName>
        <fullName evidence="12">C2H2-type domain-containing protein</fullName>
    </recommendedName>
</protein>
<dbReference type="VEuPathDB" id="VectorBase:AFUN007438"/>
<evidence type="ECO:0000256" key="6">
    <source>
        <dbReference type="ARBA" id="ARBA00023015"/>
    </source>
</evidence>
<dbReference type="PROSITE" id="PS00028">
    <property type="entry name" value="ZINC_FINGER_C2H2_1"/>
    <property type="match status" value="7"/>
</dbReference>
<proteinExistence type="predicted"/>
<dbReference type="SUPFAM" id="SSF48371">
    <property type="entry name" value="ARM repeat"/>
    <property type="match status" value="1"/>
</dbReference>
<dbReference type="InterPro" id="IPR050331">
    <property type="entry name" value="Zinc_finger"/>
</dbReference>
<dbReference type="Pfam" id="PF23611">
    <property type="entry name" value="zf-C2H2_16"/>
    <property type="match status" value="1"/>
</dbReference>
<feature type="domain" description="C2H2-type" evidence="12">
    <location>
        <begin position="456"/>
        <end position="483"/>
    </location>
</feature>
<feature type="compositionally biased region" description="Basic and acidic residues" evidence="11">
    <location>
        <begin position="1"/>
        <end position="12"/>
    </location>
</feature>
<keyword evidence="2" id="KW-0479">Metal-binding</keyword>
<dbReference type="FunFam" id="3.30.160.60:FF:004176">
    <property type="match status" value="1"/>
</dbReference>
<evidence type="ECO:0000256" key="9">
    <source>
        <dbReference type="ARBA" id="ARBA00023242"/>
    </source>
</evidence>
<evidence type="ECO:0000256" key="4">
    <source>
        <dbReference type="ARBA" id="ARBA00022771"/>
    </source>
</evidence>
<evidence type="ECO:0000256" key="7">
    <source>
        <dbReference type="ARBA" id="ARBA00023125"/>
    </source>
</evidence>
<feature type="domain" description="C2H2-type" evidence="12">
    <location>
        <begin position="276"/>
        <end position="303"/>
    </location>
</feature>
<feature type="domain" description="C2H2-type" evidence="12">
    <location>
        <begin position="391"/>
        <end position="418"/>
    </location>
</feature>
<feature type="domain" description="C2H2-type" evidence="12">
    <location>
        <begin position="163"/>
        <end position="190"/>
    </location>
</feature>
<dbReference type="FunFam" id="3.30.160.60:FF:000373">
    <property type="entry name" value="Putative transcriptional repressor ctcf"/>
    <property type="match status" value="1"/>
</dbReference>
<keyword evidence="9" id="KW-0539">Nucleus</keyword>